<dbReference type="Proteomes" id="UP000243459">
    <property type="component" value="Chromosome 6"/>
</dbReference>
<feature type="chain" id="PRO_5024379556" description="Secreted protein" evidence="1">
    <location>
        <begin position="21"/>
        <end position="146"/>
    </location>
</feature>
<dbReference type="GO" id="GO:0016126">
    <property type="term" value="P:sterol biosynthetic process"/>
    <property type="evidence" value="ECO:0007669"/>
    <property type="project" value="TreeGrafter"/>
</dbReference>
<organism evidence="2 3">
    <name type="scientific">Asparagus officinalis</name>
    <name type="common">Garden asparagus</name>
    <dbReference type="NCBI Taxonomy" id="4686"/>
    <lineage>
        <taxon>Eukaryota</taxon>
        <taxon>Viridiplantae</taxon>
        <taxon>Streptophyta</taxon>
        <taxon>Embryophyta</taxon>
        <taxon>Tracheophyta</taxon>
        <taxon>Spermatophyta</taxon>
        <taxon>Magnoliopsida</taxon>
        <taxon>Liliopsida</taxon>
        <taxon>Asparagales</taxon>
        <taxon>Asparagaceae</taxon>
        <taxon>Asparagoideae</taxon>
        <taxon>Asparagus</taxon>
    </lineage>
</organism>
<sequence length="146" mass="15640">MPIGFVALPVSIAGLLVLDGKTYYVSMAMTEWCLVASTNSGCKAIGESGQNRHLRLPIVTCALAPAPSLSFDIASLFAVPVRRHVVLFVVPVGRRPFSFDISVVFRRSVSHLTAEISSSISSSARIPHPLTRIPILVVAGQVNKSK</sequence>
<feature type="signal peptide" evidence="1">
    <location>
        <begin position="1"/>
        <end position="20"/>
    </location>
</feature>
<protein>
    <recommendedName>
        <fullName evidence="4">Secreted protein</fullName>
    </recommendedName>
</protein>
<keyword evidence="1" id="KW-0732">Signal</keyword>
<dbReference type="EMBL" id="CM007386">
    <property type="protein sequence ID" value="ONK65935.1"/>
    <property type="molecule type" value="Genomic_DNA"/>
</dbReference>
<dbReference type="PROSITE" id="PS50065">
    <property type="entry name" value="HMG_COA_REDUCTASE_4"/>
    <property type="match status" value="1"/>
</dbReference>
<accession>A0A5P1EIZ5</accession>
<dbReference type="GO" id="GO:0015936">
    <property type="term" value="P:coenzyme A metabolic process"/>
    <property type="evidence" value="ECO:0007669"/>
    <property type="project" value="InterPro"/>
</dbReference>
<proteinExistence type="predicted"/>
<name>A0A5P1EIZ5_ASPOF</name>
<dbReference type="GO" id="GO:0005789">
    <property type="term" value="C:endoplasmic reticulum membrane"/>
    <property type="evidence" value="ECO:0007669"/>
    <property type="project" value="TreeGrafter"/>
</dbReference>
<reference evidence="3" key="1">
    <citation type="journal article" date="2017" name="Nat. Commun.">
        <title>The asparagus genome sheds light on the origin and evolution of a young Y chromosome.</title>
        <authorList>
            <person name="Harkess A."/>
            <person name="Zhou J."/>
            <person name="Xu C."/>
            <person name="Bowers J.E."/>
            <person name="Van der Hulst R."/>
            <person name="Ayyampalayam S."/>
            <person name="Mercati F."/>
            <person name="Riccardi P."/>
            <person name="McKain M.R."/>
            <person name="Kakrana A."/>
            <person name="Tang H."/>
            <person name="Ray J."/>
            <person name="Groenendijk J."/>
            <person name="Arikit S."/>
            <person name="Mathioni S.M."/>
            <person name="Nakano M."/>
            <person name="Shan H."/>
            <person name="Telgmann-Rauber A."/>
            <person name="Kanno A."/>
            <person name="Yue Z."/>
            <person name="Chen H."/>
            <person name="Li W."/>
            <person name="Chen Y."/>
            <person name="Xu X."/>
            <person name="Zhang Y."/>
            <person name="Luo S."/>
            <person name="Chen H."/>
            <person name="Gao J."/>
            <person name="Mao Z."/>
            <person name="Pires J.C."/>
            <person name="Luo M."/>
            <person name="Kudrna D."/>
            <person name="Wing R.A."/>
            <person name="Meyers B.C."/>
            <person name="Yi K."/>
            <person name="Kong H."/>
            <person name="Lavrijsen P."/>
            <person name="Sunseri F."/>
            <person name="Falavigna A."/>
            <person name="Ye Y."/>
            <person name="Leebens-Mack J.H."/>
            <person name="Chen G."/>
        </authorList>
    </citation>
    <scope>NUCLEOTIDE SEQUENCE [LARGE SCALE GENOMIC DNA]</scope>
    <source>
        <strain evidence="3">cv. DH0086</strain>
    </source>
</reference>
<dbReference type="PANTHER" id="PTHR10572:SF24">
    <property type="entry name" value="3-HYDROXY-3-METHYLGLUTARYL-COENZYME A REDUCTASE"/>
    <property type="match status" value="1"/>
</dbReference>
<dbReference type="SUPFAM" id="SSF56542">
    <property type="entry name" value="Substrate-binding domain of HMG-CoA reductase"/>
    <property type="match status" value="1"/>
</dbReference>
<dbReference type="AlphaFoldDB" id="A0A5P1EIZ5"/>
<dbReference type="InterPro" id="IPR023074">
    <property type="entry name" value="HMG_CoA_Rdtase_cat_sf"/>
</dbReference>
<evidence type="ECO:0008006" key="4">
    <source>
        <dbReference type="Google" id="ProtNLM"/>
    </source>
</evidence>
<dbReference type="InterPro" id="IPR002202">
    <property type="entry name" value="HMG_CoA_Rdtase"/>
</dbReference>
<dbReference type="Gramene" id="ONK65935">
    <property type="protein sequence ID" value="ONK65935"/>
    <property type="gene ID" value="A4U43_C06F2500"/>
</dbReference>
<evidence type="ECO:0000313" key="3">
    <source>
        <dbReference type="Proteomes" id="UP000243459"/>
    </source>
</evidence>
<dbReference type="InterPro" id="IPR009029">
    <property type="entry name" value="HMG_CoA_Rdtase_sub-bd_dom_sf"/>
</dbReference>
<dbReference type="GO" id="GO:0004420">
    <property type="term" value="F:hydroxymethylglutaryl-CoA reductase (NADPH) activity"/>
    <property type="evidence" value="ECO:0007669"/>
    <property type="project" value="InterPro"/>
</dbReference>
<evidence type="ECO:0000256" key="1">
    <source>
        <dbReference type="SAM" id="SignalP"/>
    </source>
</evidence>
<gene>
    <name evidence="2" type="ORF">A4U43_C06F2500</name>
</gene>
<dbReference type="GO" id="GO:0008299">
    <property type="term" value="P:isoprenoid biosynthetic process"/>
    <property type="evidence" value="ECO:0007669"/>
    <property type="project" value="TreeGrafter"/>
</dbReference>
<dbReference type="GO" id="GO:0005778">
    <property type="term" value="C:peroxisomal membrane"/>
    <property type="evidence" value="ECO:0007669"/>
    <property type="project" value="TreeGrafter"/>
</dbReference>
<dbReference type="Pfam" id="PF00368">
    <property type="entry name" value="HMG-CoA_red"/>
    <property type="match status" value="1"/>
</dbReference>
<dbReference type="Gene3D" id="3.90.770.10">
    <property type="entry name" value="3-hydroxy-3-methylglutaryl-coenzyme A Reductase, Chain A, domain 2"/>
    <property type="match status" value="1"/>
</dbReference>
<dbReference type="PANTHER" id="PTHR10572">
    <property type="entry name" value="3-HYDROXY-3-METHYLGLUTARYL-COENZYME A REDUCTASE"/>
    <property type="match status" value="1"/>
</dbReference>
<evidence type="ECO:0000313" key="2">
    <source>
        <dbReference type="EMBL" id="ONK65935.1"/>
    </source>
</evidence>
<keyword evidence="3" id="KW-1185">Reference proteome</keyword>